<dbReference type="GeneID" id="27688565"/>
<organism evidence="13 14">
    <name type="scientific">Spizellomyces punctatus (strain DAOM BR117)</name>
    <dbReference type="NCBI Taxonomy" id="645134"/>
    <lineage>
        <taxon>Eukaryota</taxon>
        <taxon>Fungi</taxon>
        <taxon>Fungi incertae sedis</taxon>
        <taxon>Chytridiomycota</taxon>
        <taxon>Chytridiomycota incertae sedis</taxon>
        <taxon>Chytridiomycetes</taxon>
        <taxon>Spizellomycetales</taxon>
        <taxon>Spizellomycetaceae</taxon>
        <taxon>Spizellomyces</taxon>
    </lineage>
</organism>
<keyword evidence="3 10" id="KW-1134">Transmembrane beta strand</keyword>
<comment type="function">
    <text evidence="10">Component of the ERMES/MDM complex, which serves as a molecular tether to connect the endoplasmic reticulum (ER) and mitochondria. Components of this complex are involved in the control of mitochondrial shape and protein biogenesis, and function in nonvesicular lipid trafficking between the ER and mitochondria. MDM34 is required for the interaction of the ER-resident membrane protein MMM1 and the outer mitochondrial membrane-resident beta-barrel protein MDM10.</text>
</comment>
<feature type="region of interest" description="Disordered" evidence="11">
    <location>
        <begin position="485"/>
        <end position="509"/>
    </location>
</feature>
<evidence type="ECO:0000259" key="12">
    <source>
        <dbReference type="PROSITE" id="PS51847"/>
    </source>
</evidence>
<accession>A0A0L0HG62</accession>
<protein>
    <recommendedName>
        <fullName evidence="10">Mitochondrial distribution and morphology protein 34</fullName>
    </recommendedName>
</protein>
<name>A0A0L0HG62_SPIPD</name>
<feature type="compositionally biased region" description="Polar residues" evidence="11">
    <location>
        <begin position="402"/>
        <end position="422"/>
    </location>
</feature>
<evidence type="ECO:0000256" key="2">
    <source>
        <dbReference type="ARBA" id="ARBA00022448"/>
    </source>
</evidence>
<feature type="compositionally biased region" description="Basic and acidic residues" evidence="11">
    <location>
        <begin position="643"/>
        <end position="652"/>
    </location>
</feature>
<comment type="domain">
    <text evidence="10">Lacks alpha-helical transmembrane segments, suggesting that it resides in the membrane via beta-sheet conformations similar to those predicted for other outer membrane proteins and porin.</text>
</comment>
<evidence type="ECO:0000256" key="7">
    <source>
        <dbReference type="ARBA" id="ARBA00023121"/>
    </source>
</evidence>
<dbReference type="VEuPathDB" id="FungiDB:SPPG_05169"/>
<feature type="region of interest" description="Disordered" evidence="11">
    <location>
        <begin position="203"/>
        <end position="264"/>
    </location>
</feature>
<evidence type="ECO:0000256" key="10">
    <source>
        <dbReference type="HAMAP-Rule" id="MF_03105"/>
    </source>
</evidence>
<dbReference type="eggNOG" id="ENOG502QT3W">
    <property type="taxonomic scope" value="Eukaryota"/>
</dbReference>
<feature type="compositionally biased region" description="Low complexity" evidence="11">
    <location>
        <begin position="610"/>
        <end position="620"/>
    </location>
</feature>
<sequence length="679" mass="75605">MSFKLNWPTFSAEFMEKAQQQLTIALNKGEKPSNIVGKIEVKELNMGTKPPDLEILEIGELQEERFRGIFKMAYIGDAYVELQTKVQANPLRTPTTTLKINNRGGILAANWPLVVPMRLRISNLVLRGIIVLVVDKHKGVTLVFKNDPLEKVDVNSTFDNIPNIRRFLQLQIETQLRKMFQEDLPALIHNLSLVYLQQKNGGSTNSGHAWNPSNQSPAENTPKGHVEHDEISSLDSGYHSDETMVGKQPEPRTQREKWIGNDPIDDDEDDDAWVHGYIFYRNLSASSGAADYGLKNLSVPKPLLSDRVVSRSRTVERPNWESMSHIAFSDPGPYSTPRRRYSNLSDHSLHSAGSVSSLRHPYMSYESFSTRPRLPPRAPSSASLDVDFGRGWTGDHYDTRSLKPSFSSHSESDSRWPSTDLNTQDDHNSNSRGPVQFPSRIVLKPTDNPLAAHLANLMNSNHTISPHTQSEDIEHLAFRAHPGKNTAKENGLVPAGGPGSSQTASKRSWRSRNVMKIKLPPGVVVPQALISPGLTERMLEAGLHPQTGAPLSEGCQRETRWRKATSVKSDGAAEADERRRNTGIVRTMSTGGLSRMALDSQQHPGRRPSHSSQPVLSQPPSQRPPLPGDVRLKHRRPSSRSTVSEDRVSIDRHRVRGRRVSSSASQHEGIILEEPGSSF</sequence>
<evidence type="ECO:0000256" key="9">
    <source>
        <dbReference type="ARBA" id="ARBA00023136"/>
    </source>
</evidence>
<gene>
    <name evidence="10" type="primary">MDM34</name>
    <name evidence="13" type="ORF">SPPG_05169</name>
</gene>
<keyword evidence="9 10" id="KW-0472">Membrane</keyword>
<dbReference type="InterPro" id="IPR027536">
    <property type="entry name" value="MDM34"/>
</dbReference>
<dbReference type="EMBL" id="KQ257457">
    <property type="protein sequence ID" value="KNC99793.1"/>
    <property type="molecule type" value="Genomic_DNA"/>
</dbReference>
<evidence type="ECO:0000256" key="1">
    <source>
        <dbReference type="ARBA" id="ARBA00004370"/>
    </source>
</evidence>
<comment type="similarity">
    <text evidence="10">Belongs to the MDM34 family.</text>
</comment>
<dbReference type="GO" id="GO:1990456">
    <property type="term" value="P:mitochondrion-endoplasmic reticulum membrane tethering"/>
    <property type="evidence" value="ECO:0007669"/>
    <property type="project" value="TreeGrafter"/>
</dbReference>
<dbReference type="HAMAP" id="MF_03105">
    <property type="entry name" value="Mdm34"/>
    <property type="match status" value="1"/>
</dbReference>
<dbReference type="InParanoid" id="A0A0L0HG62"/>
<dbReference type="InterPro" id="IPR031468">
    <property type="entry name" value="SMP_LBD"/>
</dbReference>
<evidence type="ECO:0000256" key="3">
    <source>
        <dbReference type="ARBA" id="ARBA00022452"/>
    </source>
</evidence>
<dbReference type="STRING" id="645134.A0A0L0HG62"/>
<dbReference type="CDD" id="cd21673">
    <property type="entry name" value="SMP_Mdm34"/>
    <property type="match status" value="1"/>
</dbReference>
<feature type="compositionally biased region" description="Basic and acidic residues" evidence="11">
    <location>
        <begin position="238"/>
        <end position="259"/>
    </location>
</feature>
<feature type="region of interest" description="Disordered" evidence="11">
    <location>
        <begin position="399"/>
        <end position="437"/>
    </location>
</feature>
<evidence type="ECO:0000256" key="5">
    <source>
        <dbReference type="ARBA" id="ARBA00022787"/>
    </source>
</evidence>
<dbReference type="GO" id="GO:0008289">
    <property type="term" value="F:lipid binding"/>
    <property type="evidence" value="ECO:0007669"/>
    <property type="project" value="UniProtKB-KW"/>
</dbReference>
<feature type="compositionally biased region" description="Polar residues" evidence="11">
    <location>
        <begin position="203"/>
        <end position="219"/>
    </location>
</feature>
<feature type="compositionally biased region" description="Basic and acidic residues" evidence="11">
    <location>
        <begin position="222"/>
        <end position="231"/>
    </location>
</feature>
<dbReference type="AlphaFoldDB" id="A0A0L0HG62"/>
<keyword evidence="4 10" id="KW-0812">Transmembrane</keyword>
<dbReference type="PANTHER" id="PTHR28185:SF1">
    <property type="entry name" value="MITOCHONDRIAL DISTRIBUTION AND MORPHOLOGY PROTEIN 34"/>
    <property type="match status" value="1"/>
</dbReference>
<evidence type="ECO:0000313" key="14">
    <source>
        <dbReference type="Proteomes" id="UP000053201"/>
    </source>
</evidence>
<dbReference type="Proteomes" id="UP000053201">
    <property type="component" value="Unassembled WGS sequence"/>
</dbReference>
<evidence type="ECO:0000313" key="13">
    <source>
        <dbReference type="EMBL" id="KNC99793.1"/>
    </source>
</evidence>
<dbReference type="RefSeq" id="XP_016607833.1">
    <property type="nucleotide sequence ID" value="XM_016753394.1"/>
</dbReference>
<dbReference type="PANTHER" id="PTHR28185">
    <property type="entry name" value="MITOCHONDRIAL DISTRIBUTION AND MORPHOLOGY PROTEIN 34"/>
    <property type="match status" value="1"/>
</dbReference>
<dbReference type="GO" id="GO:0032865">
    <property type="term" value="C:ERMES complex"/>
    <property type="evidence" value="ECO:0007669"/>
    <property type="project" value="UniProtKB-UniRule"/>
</dbReference>
<keyword evidence="7" id="KW-0446">Lipid-binding</keyword>
<proteinExistence type="inferred from homology"/>
<evidence type="ECO:0000256" key="11">
    <source>
        <dbReference type="SAM" id="MobiDB-lite"/>
    </source>
</evidence>
<evidence type="ECO:0000256" key="6">
    <source>
        <dbReference type="ARBA" id="ARBA00023055"/>
    </source>
</evidence>
<comment type="subunit">
    <text evidence="10">Component of the ER-mitochondria encounter structure (ERMES) or MDM complex, composed of MMM1, MDM10, MDM12 and MDM34.</text>
</comment>
<keyword evidence="5 10" id="KW-1000">Mitochondrion outer membrane</keyword>
<evidence type="ECO:0000256" key="4">
    <source>
        <dbReference type="ARBA" id="ARBA00022692"/>
    </source>
</evidence>
<dbReference type="Pfam" id="PF26545">
    <property type="entry name" value="Mdm34_N"/>
    <property type="match status" value="1"/>
</dbReference>
<reference evidence="13 14" key="1">
    <citation type="submission" date="2009-08" db="EMBL/GenBank/DDBJ databases">
        <title>The Genome Sequence of Spizellomyces punctatus strain DAOM BR117.</title>
        <authorList>
            <consortium name="The Broad Institute Genome Sequencing Platform"/>
            <person name="Russ C."/>
            <person name="Cuomo C."/>
            <person name="Shea T."/>
            <person name="Young S.K."/>
            <person name="Zeng Q."/>
            <person name="Koehrsen M."/>
            <person name="Haas B."/>
            <person name="Borodovsky M."/>
            <person name="Guigo R."/>
            <person name="Alvarado L."/>
            <person name="Berlin A."/>
            <person name="Bochicchio J."/>
            <person name="Borenstein D."/>
            <person name="Chapman S."/>
            <person name="Chen Z."/>
            <person name="Engels R."/>
            <person name="Freedman E."/>
            <person name="Gellesch M."/>
            <person name="Goldberg J."/>
            <person name="Griggs A."/>
            <person name="Gujja S."/>
            <person name="Heiman D."/>
            <person name="Hepburn T."/>
            <person name="Howarth C."/>
            <person name="Jen D."/>
            <person name="Larson L."/>
            <person name="Lewis B."/>
            <person name="Mehta T."/>
            <person name="Park D."/>
            <person name="Pearson M."/>
            <person name="Roberts A."/>
            <person name="Saif S."/>
            <person name="Shenoy N."/>
            <person name="Sisk P."/>
            <person name="Stolte C."/>
            <person name="Sykes S."/>
            <person name="Thomson T."/>
            <person name="Walk T."/>
            <person name="White J."/>
            <person name="Yandava C."/>
            <person name="Burger G."/>
            <person name="Gray M.W."/>
            <person name="Holland P.W.H."/>
            <person name="King N."/>
            <person name="Lang F.B.F."/>
            <person name="Roger A.J."/>
            <person name="Ruiz-Trillo I."/>
            <person name="Lander E."/>
            <person name="Nusbaum C."/>
        </authorList>
    </citation>
    <scope>NUCLEOTIDE SEQUENCE [LARGE SCALE GENOMIC DNA]</scope>
    <source>
        <strain evidence="13 14">DAOM BR117</strain>
    </source>
</reference>
<dbReference type="PROSITE" id="PS51847">
    <property type="entry name" value="SMP"/>
    <property type="match status" value="1"/>
</dbReference>
<dbReference type="InterPro" id="IPR058825">
    <property type="entry name" value="MDM34_N"/>
</dbReference>
<keyword evidence="6" id="KW-0445">Lipid transport</keyword>
<feature type="domain" description="SMP-LTD" evidence="12">
    <location>
        <begin position="1"/>
        <end position="193"/>
    </location>
</feature>
<dbReference type="GO" id="GO:0015914">
    <property type="term" value="P:phospholipid transport"/>
    <property type="evidence" value="ECO:0007669"/>
    <property type="project" value="TreeGrafter"/>
</dbReference>
<comment type="subcellular location">
    <subcellularLocation>
        <location evidence="1">Membrane</location>
    </subcellularLocation>
    <subcellularLocation>
        <location evidence="10">Mitochondrion outer membrane</location>
        <topology evidence="10">Multi-pass membrane protein</topology>
    </subcellularLocation>
    <text evidence="10">The ERMES/MDM complex localizes to a few discrete foci (around 10 per single cell), that represent mitochondria-endoplasmic reticulum junctions. These foci are often found next to mtDNA nucleoids.</text>
</comment>
<dbReference type="GO" id="GO:0007005">
    <property type="term" value="P:mitochondrion organization"/>
    <property type="evidence" value="ECO:0007669"/>
    <property type="project" value="InterPro"/>
</dbReference>
<dbReference type="OrthoDB" id="17927at2759"/>
<feature type="region of interest" description="Disordered" evidence="11">
    <location>
        <begin position="367"/>
        <end position="386"/>
    </location>
</feature>
<evidence type="ECO:0000256" key="8">
    <source>
        <dbReference type="ARBA" id="ARBA00023128"/>
    </source>
</evidence>
<keyword evidence="14" id="KW-1185">Reference proteome</keyword>
<keyword evidence="2" id="KW-0813">Transport</keyword>
<keyword evidence="8 10" id="KW-0496">Mitochondrion</keyword>
<feature type="region of interest" description="Disordered" evidence="11">
    <location>
        <begin position="545"/>
        <end position="679"/>
    </location>
</feature>